<dbReference type="Proteomes" id="UP001058974">
    <property type="component" value="Chromosome 3"/>
</dbReference>
<dbReference type="AlphaFoldDB" id="A0A9D4XX58"/>
<dbReference type="Gramene" id="Psat03G0311000-T1">
    <property type="protein sequence ID" value="KAI5427968.1"/>
    <property type="gene ID" value="KIW84_033110"/>
</dbReference>
<accession>A0A9D4XX58</accession>
<gene>
    <name evidence="2" type="ORF">KIW84_033110</name>
</gene>
<name>A0A9D4XX58_PEA</name>
<evidence type="ECO:0000256" key="1">
    <source>
        <dbReference type="SAM" id="Coils"/>
    </source>
</evidence>
<protein>
    <submittedName>
        <fullName evidence="2">Uncharacterized protein</fullName>
    </submittedName>
</protein>
<evidence type="ECO:0000313" key="2">
    <source>
        <dbReference type="EMBL" id="KAI5427968.1"/>
    </source>
</evidence>
<comment type="caution">
    <text evidence="2">The sequence shown here is derived from an EMBL/GenBank/DDBJ whole genome shotgun (WGS) entry which is preliminary data.</text>
</comment>
<feature type="coiled-coil region" evidence="1">
    <location>
        <begin position="1"/>
        <end position="42"/>
    </location>
</feature>
<keyword evidence="3" id="KW-1185">Reference proteome</keyword>
<sequence>MEKLEQNQAPLKEDMDSVKENMEEIKDKMDQLTRAITNMLERETETYKRNVASMSTPPPGDGNPLQGFTSDIQGGKIKNGTPHIVGFILTLVHNGAYRLVQIPIPQDNYVVLSQQYEEEDPREGPNVKVNPMSRHGGPTINLVEDDTIVNQMVDQVKTHISKIHEKMISYKALEELHANWKICLVNPDICGRMKEFLQQMMNEGLVQFGYTRKIEDVSFIESHGRTPFDIPYQQMEAPAPFQISFPTSS</sequence>
<reference evidence="2 3" key="1">
    <citation type="journal article" date="2022" name="Nat. Genet.">
        <title>Improved pea reference genome and pan-genome highlight genomic features and evolutionary characteristics.</title>
        <authorList>
            <person name="Yang T."/>
            <person name="Liu R."/>
            <person name="Luo Y."/>
            <person name="Hu S."/>
            <person name="Wang D."/>
            <person name="Wang C."/>
            <person name="Pandey M.K."/>
            <person name="Ge S."/>
            <person name="Xu Q."/>
            <person name="Li N."/>
            <person name="Li G."/>
            <person name="Huang Y."/>
            <person name="Saxena R.K."/>
            <person name="Ji Y."/>
            <person name="Li M."/>
            <person name="Yan X."/>
            <person name="He Y."/>
            <person name="Liu Y."/>
            <person name="Wang X."/>
            <person name="Xiang C."/>
            <person name="Varshney R.K."/>
            <person name="Ding H."/>
            <person name="Gao S."/>
            <person name="Zong X."/>
        </authorList>
    </citation>
    <scope>NUCLEOTIDE SEQUENCE [LARGE SCALE GENOMIC DNA]</scope>
    <source>
        <strain evidence="2 3">cv. Zhongwan 6</strain>
    </source>
</reference>
<dbReference type="EMBL" id="JAMSHJ010000003">
    <property type="protein sequence ID" value="KAI5427968.1"/>
    <property type="molecule type" value="Genomic_DNA"/>
</dbReference>
<proteinExistence type="predicted"/>
<keyword evidence="1" id="KW-0175">Coiled coil</keyword>
<organism evidence="2 3">
    <name type="scientific">Pisum sativum</name>
    <name type="common">Garden pea</name>
    <name type="synonym">Lathyrus oleraceus</name>
    <dbReference type="NCBI Taxonomy" id="3888"/>
    <lineage>
        <taxon>Eukaryota</taxon>
        <taxon>Viridiplantae</taxon>
        <taxon>Streptophyta</taxon>
        <taxon>Embryophyta</taxon>
        <taxon>Tracheophyta</taxon>
        <taxon>Spermatophyta</taxon>
        <taxon>Magnoliopsida</taxon>
        <taxon>eudicotyledons</taxon>
        <taxon>Gunneridae</taxon>
        <taxon>Pentapetalae</taxon>
        <taxon>rosids</taxon>
        <taxon>fabids</taxon>
        <taxon>Fabales</taxon>
        <taxon>Fabaceae</taxon>
        <taxon>Papilionoideae</taxon>
        <taxon>50 kb inversion clade</taxon>
        <taxon>NPAAA clade</taxon>
        <taxon>Hologalegina</taxon>
        <taxon>IRL clade</taxon>
        <taxon>Fabeae</taxon>
        <taxon>Lathyrus</taxon>
    </lineage>
</organism>
<evidence type="ECO:0000313" key="3">
    <source>
        <dbReference type="Proteomes" id="UP001058974"/>
    </source>
</evidence>